<reference evidence="3" key="3">
    <citation type="journal article" date="2016" name="Gigascience">
        <title>De novo construction of an expanded transcriptome assembly for the western tarnished plant bug, Lygus hesperus.</title>
        <authorList>
            <person name="Tassone E.E."/>
            <person name="Geib S.M."/>
            <person name="Hall B."/>
            <person name="Fabrick J.A."/>
            <person name="Brent C.S."/>
            <person name="Hull J.J."/>
        </authorList>
    </citation>
    <scope>NUCLEOTIDE SEQUENCE</scope>
</reference>
<reference evidence="2" key="1">
    <citation type="journal article" date="2014" name="PLoS ONE">
        <title>Transcriptome-Based Identification of ABC Transporters in the Western Tarnished Plant Bug Lygus hesperus.</title>
        <authorList>
            <person name="Hull J.J."/>
            <person name="Chaney K."/>
            <person name="Geib S.M."/>
            <person name="Fabrick J.A."/>
            <person name="Brent C.S."/>
            <person name="Walsh D."/>
            <person name="Lavine L.C."/>
        </authorList>
    </citation>
    <scope>NUCLEOTIDE SEQUENCE</scope>
</reference>
<name>A0A0A9YQA1_LYGHE</name>
<dbReference type="EMBL" id="GBHO01009210">
    <property type="protein sequence ID" value="JAG34394.1"/>
    <property type="molecule type" value="Transcribed_RNA"/>
</dbReference>
<evidence type="ECO:0000313" key="2">
    <source>
        <dbReference type="EMBL" id="JAG34394.1"/>
    </source>
</evidence>
<gene>
    <name evidence="2" type="ORF">CM83_1908</name>
    <name evidence="3" type="ORF">g.6255</name>
</gene>
<protein>
    <submittedName>
        <fullName evidence="2">Dymeclin</fullName>
    </submittedName>
</protein>
<proteinExistence type="predicted"/>
<evidence type="ECO:0000313" key="3">
    <source>
        <dbReference type="EMBL" id="JAQ02096.1"/>
    </source>
</evidence>
<sequence length="203" mass="23196">MFPLYDVQRVQQLQHSEYLGASITSTFDTCTNATTDYGTNKVSRYLVDVEHNCLLVELKGDGWNQVSHDIVVPGIGWISTVGVGTMRFRILVPATIDATTVHTYIQVRDPIIHKNTRRYLQRYTGTPVASPPHRLVSNKQTKIPTPPPPQIGEQASQDERYEEVFFEQGDEDIFTQEERERLLSMHRQQIQGADTREILNLVK</sequence>
<evidence type="ECO:0000256" key="1">
    <source>
        <dbReference type="SAM" id="MobiDB-lite"/>
    </source>
</evidence>
<accession>A0A0A9YQA1</accession>
<dbReference type="EMBL" id="GDHC01016533">
    <property type="protein sequence ID" value="JAQ02096.1"/>
    <property type="molecule type" value="Transcribed_RNA"/>
</dbReference>
<organism evidence="2">
    <name type="scientific">Lygus hesperus</name>
    <name type="common">Western plant bug</name>
    <dbReference type="NCBI Taxonomy" id="30085"/>
    <lineage>
        <taxon>Eukaryota</taxon>
        <taxon>Metazoa</taxon>
        <taxon>Ecdysozoa</taxon>
        <taxon>Arthropoda</taxon>
        <taxon>Hexapoda</taxon>
        <taxon>Insecta</taxon>
        <taxon>Pterygota</taxon>
        <taxon>Neoptera</taxon>
        <taxon>Paraneoptera</taxon>
        <taxon>Hemiptera</taxon>
        <taxon>Heteroptera</taxon>
        <taxon>Panheteroptera</taxon>
        <taxon>Cimicomorpha</taxon>
        <taxon>Miridae</taxon>
        <taxon>Mirini</taxon>
        <taxon>Lygus</taxon>
    </lineage>
</organism>
<feature type="region of interest" description="Disordered" evidence="1">
    <location>
        <begin position="130"/>
        <end position="157"/>
    </location>
</feature>
<reference evidence="2" key="2">
    <citation type="submission" date="2014-07" db="EMBL/GenBank/DDBJ databases">
        <authorList>
            <person name="Hull J."/>
        </authorList>
    </citation>
    <scope>NUCLEOTIDE SEQUENCE</scope>
</reference>
<dbReference type="AlphaFoldDB" id="A0A0A9YQA1"/>